<feature type="domain" description="SNF2 N-terminal" evidence="5">
    <location>
        <begin position="239"/>
        <end position="315"/>
    </location>
</feature>
<dbReference type="AlphaFoldDB" id="A0A180G3F1"/>
<gene>
    <name evidence="6" type="ORF">PTTG_29543</name>
</gene>
<reference evidence="7 8" key="3">
    <citation type="journal article" date="2017" name="G3 (Bethesda)">
        <title>Comparative analysis highlights variable genome content of wheat rusts and divergence of the mating loci.</title>
        <authorList>
            <person name="Cuomo C.A."/>
            <person name="Bakkeren G."/>
            <person name="Khalil H.B."/>
            <person name="Panwar V."/>
            <person name="Joly D."/>
            <person name="Linning R."/>
            <person name="Sakthikumar S."/>
            <person name="Song X."/>
            <person name="Adiconis X."/>
            <person name="Fan L."/>
            <person name="Goldberg J.M."/>
            <person name="Levin J.Z."/>
            <person name="Young S."/>
            <person name="Zeng Q."/>
            <person name="Anikster Y."/>
            <person name="Bruce M."/>
            <person name="Wang M."/>
            <person name="Yin C."/>
            <person name="McCallum B."/>
            <person name="Szabo L.J."/>
            <person name="Hulbert S."/>
            <person name="Chen X."/>
            <person name="Fellers J.P."/>
        </authorList>
    </citation>
    <scope>NUCLEOTIDE SEQUENCE</scope>
    <source>
        <strain evidence="7">isolate 1-1 / race 1 (BBBD)</strain>
        <strain evidence="8">Isolate 1-1 / race 1 (BBBD)</strain>
    </source>
</reference>
<evidence type="ECO:0000313" key="7">
    <source>
        <dbReference type="EnsemblFungi" id="PTTG_29543-t43_1-p1"/>
    </source>
</evidence>
<dbReference type="InterPro" id="IPR027417">
    <property type="entry name" value="P-loop_NTPase"/>
</dbReference>
<feature type="region of interest" description="Disordered" evidence="4">
    <location>
        <begin position="22"/>
        <end position="48"/>
    </location>
</feature>
<name>A0A180G3F1_PUCT1</name>
<evidence type="ECO:0000256" key="2">
    <source>
        <dbReference type="ARBA" id="ARBA00022801"/>
    </source>
</evidence>
<dbReference type="EMBL" id="ADAS02000554">
    <property type="protein sequence ID" value="OAV87164.1"/>
    <property type="molecule type" value="Genomic_DNA"/>
</dbReference>
<dbReference type="EnsemblFungi" id="PTTG_29543-t43_1">
    <property type="protein sequence ID" value="PTTG_29543-t43_1-p1"/>
    <property type="gene ID" value="PTTG_29543"/>
</dbReference>
<keyword evidence="3" id="KW-0067">ATP-binding</keyword>
<dbReference type="GO" id="GO:0016787">
    <property type="term" value="F:hydrolase activity"/>
    <property type="evidence" value="ECO:0007669"/>
    <property type="project" value="UniProtKB-KW"/>
</dbReference>
<keyword evidence="1" id="KW-0547">Nucleotide-binding</keyword>
<evidence type="ECO:0000313" key="6">
    <source>
        <dbReference type="EMBL" id="OAV87164.1"/>
    </source>
</evidence>
<dbReference type="SUPFAM" id="SSF52540">
    <property type="entry name" value="P-loop containing nucleoside triphosphate hydrolases"/>
    <property type="match status" value="1"/>
</dbReference>
<keyword evidence="2" id="KW-0378">Hydrolase</keyword>
<reference evidence="7" key="4">
    <citation type="submission" date="2025-05" db="UniProtKB">
        <authorList>
            <consortium name="EnsemblFungi"/>
        </authorList>
    </citation>
    <scope>IDENTIFICATION</scope>
    <source>
        <strain evidence="7">isolate 1-1 / race 1 (BBBD)</strain>
    </source>
</reference>
<proteinExistence type="predicted"/>
<dbReference type="PANTHER" id="PTHR45626">
    <property type="entry name" value="TRANSCRIPTION TERMINATION FACTOR 2-RELATED"/>
    <property type="match status" value="1"/>
</dbReference>
<dbReference type="Gene3D" id="3.40.50.10810">
    <property type="entry name" value="Tandem AAA-ATPase domain"/>
    <property type="match status" value="1"/>
</dbReference>
<reference evidence="6" key="1">
    <citation type="submission" date="2009-11" db="EMBL/GenBank/DDBJ databases">
        <authorList>
            <consortium name="The Broad Institute Genome Sequencing Platform"/>
            <person name="Ward D."/>
            <person name="Feldgarden M."/>
            <person name="Earl A."/>
            <person name="Young S.K."/>
            <person name="Zeng Q."/>
            <person name="Koehrsen M."/>
            <person name="Alvarado L."/>
            <person name="Berlin A."/>
            <person name="Bochicchio J."/>
            <person name="Borenstein D."/>
            <person name="Chapman S.B."/>
            <person name="Chen Z."/>
            <person name="Engels R."/>
            <person name="Freedman E."/>
            <person name="Gellesch M."/>
            <person name="Goldberg J."/>
            <person name="Griggs A."/>
            <person name="Gujja S."/>
            <person name="Heilman E."/>
            <person name="Heiman D."/>
            <person name="Hepburn T."/>
            <person name="Howarth C."/>
            <person name="Jen D."/>
            <person name="Larson L."/>
            <person name="Lewis B."/>
            <person name="Mehta T."/>
            <person name="Park D."/>
            <person name="Pearson M."/>
            <person name="Roberts A."/>
            <person name="Saif S."/>
            <person name="Shea T."/>
            <person name="Shenoy N."/>
            <person name="Sisk P."/>
            <person name="Stolte C."/>
            <person name="Sykes S."/>
            <person name="Thomson T."/>
            <person name="Walk T."/>
            <person name="White J."/>
            <person name="Yandava C."/>
            <person name="Izard J."/>
            <person name="Baranova O.V."/>
            <person name="Blanton J.M."/>
            <person name="Tanner A.C."/>
            <person name="Dewhirst F.E."/>
            <person name="Haas B."/>
            <person name="Nusbaum C."/>
            <person name="Birren B."/>
        </authorList>
    </citation>
    <scope>NUCLEOTIDE SEQUENCE [LARGE SCALE GENOMIC DNA]</scope>
    <source>
        <strain evidence="6">1-1 BBBD Race 1</strain>
    </source>
</reference>
<reference evidence="6" key="2">
    <citation type="submission" date="2016-05" db="EMBL/GenBank/DDBJ databases">
        <title>Comparative analysis highlights variable genome content of wheat rusts and divergence of the mating loci.</title>
        <authorList>
            <person name="Cuomo C.A."/>
            <person name="Bakkeren G."/>
            <person name="Szabo L."/>
            <person name="Khalil H."/>
            <person name="Joly D."/>
            <person name="Goldberg J."/>
            <person name="Young S."/>
            <person name="Zeng Q."/>
            <person name="Fellers J."/>
        </authorList>
    </citation>
    <scope>NUCLEOTIDE SEQUENCE [LARGE SCALE GENOMIC DNA]</scope>
    <source>
        <strain evidence="6">1-1 BBBD Race 1</strain>
    </source>
</reference>
<dbReference type="GO" id="GO:0005524">
    <property type="term" value="F:ATP binding"/>
    <property type="evidence" value="ECO:0007669"/>
    <property type="project" value="UniProtKB-KW"/>
</dbReference>
<evidence type="ECO:0000256" key="1">
    <source>
        <dbReference type="ARBA" id="ARBA00022741"/>
    </source>
</evidence>
<dbReference type="OrthoDB" id="2801544at2759"/>
<dbReference type="InterPro" id="IPR038718">
    <property type="entry name" value="SNF2-like_sf"/>
</dbReference>
<dbReference type="Pfam" id="PF00176">
    <property type="entry name" value="SNF2-rel_dom"/>
    <property type="match status" value="1"/>
</dbReference>
<evidence type="ECO:0000313" key="8">
    <source>
        <dbReference type="Proteomes" id="UP000005240"/>
    </source>
</evidence>
<protein>
    <submittedName>
        <fullName evidence="7">SNF2_N domain-containing protein</fullName>
    </submittedName>
</protein>
<dbReference type="GO" id="GO:0006281">
    <property type="term" value="P:DNA repair"/>
    <property type="evidence" value="ECO:0007669"/>
    <property type="project" value="TreeGrafter"/>
</dbReference>
<dbReference type="GO" id="GO:0005634">
    <property type="term" value="C:nucleus"/>
    <property type="evidence" value="ECO:0007669"/>
    <property type="project" value="TreeGrafter"/>
</dbReference>
<evidence type="ECO:0000256" key="3">
    <source>
        <dbReference type="ARBA" id="ARBA00022840"/>
    </source>
</evidence>
<keyword evidence="8" id="KW-1185">Reference proteome</keyword>
<dbReference type="VEuPathDB" id="FungiDB:PTTG_29543"/>
<dbReference type="InterPro" id="IPR050628">
    <property type="entry name" value="SNF2_RAD54_helicase_TF"/>
</dbReference>
<dbReference type="GO" id="GO:0008094">
    <property type="term" value="F:ATP-dependent activity, acting on DNA"/>
    <property type="evidence" value="ECO:0007669"/>
    <property type="project" value="TreeGrafter"/>
</dbReference>
<evidence type="ECO:0000256" key="4">
    <source>
        <dbReference type="SAM" id="MobiDB-lite"/>
    </source>
</evidence>
<dbReference type="PANTHER" id="PTHR45626:SF22">
    <property type="entry name" value="DNA REPAIR PROTEIN RAD5"/>
    <property type="match status" value="1"/>
</dbReference>
<sequence length="354" mass="38466">MGLQSGQVGGCVVTNPHSSCDFPPHSPHPAKVAKSHLPTTTNPTAGELPDTAIQTTVSTLNSDAMRTTYCLGQFIISVSPSLPCAALDGPQVGFLQRGRREVHVYCVPRRKIGSLSPAASEHLGPLLGPISSCSTPVTSREVSPSDHALMKVRAFVVTRRGVSPELRGCVFSRSEHIESVQMGFAAADVELTPIWNYNPAVFFEIPQIAFARPQAHDETAHDAWVTSTLRRCRTTLQPHQLTALSFLRQNEVANQNPMLLWNHPTNSWICTSLDQTDFKPPAESTSTITRGSILADDMGLGKTLTALALILATSDSAVEFCWEKFTLRMGQSPTTCFMDRSGINSLGRTSNQRL</sequence>
<dbReference type="Proteomes" id="UP000005240">
    <property type="component" value="Unassembled WGS sequence"/>
</dbReference>
<accession>A0A180G3F1</accession>
<evidence type="ECO:0000259" key="5">
    <source>
        <dbReference type="Pfam" id="PF00176"/>
    </source>
</evidence>
<organism evidence="6">
    <name type="scientific">Puccinia triticina (isolate 1-1 / race 1 (BBBD))</name>
    <name type="common">Brown leaf rust fungus</name>
    <dbReference type="NCBI Taxonomy" id="630390"/>
    <lineage>
        <taxon>Eukaryota</taxon>
        <taxon>Fungi</taxon>
        <taxon>Dikarya</taxon>
        <taxon>Basidiomycota</taxon>
        <taxon>Pucciniomycotina</taxon>
        <taxon>Pucciniomycetes</taxon>
        <taxon>Pucciniales</taxon>
        <taxon>Pucciniaceae</taxon>
        <taxon>Puccinia</taxon>
    </lineage>
</organism>
<dbReference type="InterPro" id="IPR000330">
    <property type="entry name" value="SNF2_N"/>
</dbReference>